<evidence type="ECO:0000256" key="4">
    <source>
        <dbReference type="ARBA" id="ARBA00022679"/>
    </source>
</evidence>
<evidence type="ECO:0000259" key="9">
    <source>
        <dbReference type="PROSITE" id="PS50110"/>
    </source>
</evidence>
<dbReference type="InterPro" id="IPR011006">
    <property type="entry name" value="CheY-like_superfamily"/>
</dbReference>
<dbReference type="PANTHER" id="PTHR43047:SF2">
    <property type="entry name" value="HISTIDINE KINASE M7"/>
    <property type="match status" value="1"/>
</dbReference>
<sequence>MLSRKTLCLASEAPGFTLHDGDDQFLRLVSNHYSAAENDAAEKLMKLKRTVASLPADRFWRVLLPGIADILKAEYITIAKRILEDDPNSVVEMPAIGEPGSCFNAVALYVNDGKTEDLFTDYSYLTYGGACAQMRYDKVFLVPSALAMYMPTRVAEFKVIPESYIGIPLFYEDKCFGHIACIWSDVSTFKDSGLTWGFTEMILHALEDVVSAKLLEGTTLQPPSPAIKSRQVIPQAAVMATQSLKPYARSLSHELRTPMQTMVGGMDLIGATLEEVLCTTSLEDALKQVRKARELIADFQDSSRRAVRAADNVVQAYDLDMQIPDGPMLLEDDLDEPSASASPLAVEISSSNYANFTAKRKRDVSEQRERMPKARSRSRSQRLSVTDSAISASQQLHPSIEIGLETPGDTDSTAPQETSPTTPTVGAVQIRDFVKSEVSDLISNFESRPTSLQIQPHDLGETISFTTVSPSSTPIRKHLEWEVHPLVPSEIVIEEKELSKTFTAIIANALKFTTDTGFIKIDIRLSPKSRYVVFTVTDNGCGIPQSFQPRLFQAFSREDESITRQNEGLGLGLLVAKGNARKIGGDLLLIRSATEGPDRGSKFELKIPVSPFDTDSRHENSSRPGTPGHLEIPPTPLDLENAPTSAFRPQATPLKLSLDHQQGIAITPAQLLTPGSPTERPRPMVSKSLAKSNLKQSFDKELGKKYPHKILVAEDSSLNRKLVVAMLTKLGYTHIAEAFDGREAVRLMEDASIHNDQIDIILMDLWMPNMDGYEAAQRILAMQKDQRSRIKKDLKILAVTADITDTALERAKEVGMAGYMTKPFKVVDLERLIIEHSHQPVAVV</sequence>
<dbReference type="InterPro" id="IPR003594">
    <property type="entry name" value="HATPase_dom"/>
</dbReference>
<feature type="modified residue" description="4-aspartylphosphate" evidence="6">
    <location>
        <position position="764"/>
    </location>
</feature>
<feature type="region of interest" description="Disordered" evidence="7">
    <location>
        <begin position="609"/>
        <end position="641"/>
    </location>
</feature>
<dbReference type="EMBL" id="CAJPDQ010000019">
    <property type="protein sequence ID" value="CAF9923164.1"/>
    <property type="molecule type" value="Genomic_DNA"/>
</dbReference>
<dbReference type="PRINTS" id="PR00344">
    <property type="entry name" value="BCTRLSENSOR"/>
</dbReference>
<dbReference type="Pfam" id="PF02518">
    <property type="entry name" value="HATPase_c"/>
    <property type="match status" value="1"/>
</dbReference>
<dbReference type="SUPFAM" id="SSF55874">
    <property type="entry name" value="ATPase domain of HSP90 chaperone/DNA topoisomerase II/histidine kinase"/>
    <property type="match status" value="1"/>
</dbReference>
<dbReference type="PROSITE" id="PS50109">
    <property type="entry name" value="HIS_KIN"/>
    <property type="match status" value="1"/>
</dbReference>
<dbReference type="Pfam" id="PF00072">
    <property type="entry name" value="Response_reg"/>
    <property type="match status" value="1"/>
</dbReference>
<feature type="region of interest" description="Disordered" evidence="7">
    <location>
        <begin position="357"/>
        <end position="426"/>
    </location>
</feature>
<dbReference type="Gene3D" id="1.10.287.130">
    <property type="match status" value="1"/>
</dbReference>
<evidence type="ECO:0000259" key="8">
    <source>
        <dbReference type="PROSITE" id="PS50109"/>
    </source>
</evidence>
<reference evidence="10" key="1">
    <citation type="submission" date="2021-03" db="EMBL/GenBank/DDBJ databases">
        <authorList>
            <person name="Tagirdzhanova G."/>
        </authorList>
    </citation>
    <scope>NUCLEOTIDE SEQUENCE</scope>
</reference>
<dbReference type="CDD" id="cd17546">
    <property type="entry name" value="REC_hyHK_CKI1_RcsC-like"/>
    <property type="match status" value="1"/>
</dbReference>
<dbReference type="FunFam" id="1.10.287.130:FF:000100">
    <property type="entry name" value="Sensor histidine kinase/response regulator"/>
    <property type="match status" value="1"/>
</dbReference>
<dbReference type="Gene3D" id="3.30.565.10">
    <property type="entry name" value="Histidine kinase-like ATPase, C-terminal domain"/>
    <property type="match status" value="1"/>
</dbReference>
<dbReference type="InterPro" id="IPR036097">
    <property type="entry name" value="HisK_dim/P_sf"/>
</dbReference>
<feature type="compositionally biased region" description="Basic and acidic residues" evidence="7">
    <location>
        <begin position="363"/>
        <end position="372"/>
    </location>
</feature>
<evidence type="ECO:0000256" key="6">
    <source>
        <dbReference type="PROSITE-ProRule" id="PRU00169"/>
    </source>
</evidence>
<feature type="domain" description="Response regulatory" evidence="9">
    <location>
        <begin position="709"/>
        <end position="837"/>
    </location>
</feature>
<dbReference type="SMART" id="SM00387">
    <property type="entry name" value="HATPase_c"/>
    <property type="match status" value="1"/>
</dbReference>
<comment type="caution">
    <text evidence="10">The sequence shown here is derived from an EMBL/GenBank/DDBJ whole genome shotgun (WGS) entry which is preliminary data.</text>
</comment>
<dbReference type="OrthoDB" id="60033at2759"/>
<dbReference type="InterPro" id="IPR004358">
    <property type="entry name" value="Sig_transdc_His_kin-like_C"/>
</dbReference>
<dbReference type="CDD" id="cd00082">
    <property type="entry name" value="HisKA"/>
    <property type="match status" value="1"/>
</dbReference>
<protein>
    <recommendedName>
        <fullName evidence="2">histidine kinase</fullName>
        <ecNumber evidence="2">2.7.13.3</ecNumber>
    </recommendedName>
</protein>
<dbReference type="GO" id="GO:0000155">
    <property type="term" value="F:phosphorelay sensor kinase activity"/>
    <property type="evidence" value="ECO:0007669"/>
    <property type="project" value="InterPro"/>
</dbReference>
<keyword evidence="4" id="KW-0808">Transferase</keyword>
<evidence type="ECO:0000313" key="11">
    <source>
        <dbReference type="Proteomes" id="UP000664169"/>
    </source>
</evidence>
<keyword evidence="5" id="KW-0418">Kinase</keyword>
<dbReference type="InterPro" id="IPR001789">
    <property type="entry name" value="Sig_transdc_resp-reg_receiver"/>
</dbReference>
<dbReference type="Proteomes" id="UP000664169">
    <property type="component" value="Unassembled WGS sequence"/>
</dbReference>
<dbReference type="InterPro" id="IPR003661">
    <property type="entry name" value="HisK_dim/P_dom"/>
</dbReference>
<dbReference type="InterPro" id="IPR036890">
    <property type="entry name" value="HATPase_C_sf"/>
</dbReference>
<evidence type="ECO:0000313" key="10">
    <source>
        <dbReference type="EMBL" id="CAF9923164.1"/>
    </source>
</evidence>
<gene>
    <name evidence="10" type="ORF">GOMPHAMPRED_002754</name>
</gene>
<dbReference type="SUPFAM" id="SSF47384">
    <property type="entry name" value="Homodimeric domain of signal transducing histidine kinase"/>
    <property type="match status" value="1"/>
</dbReference>
<dbReference type="GO" id="GO:0005886">
    <property type="term" value="C:plasma membrane"/>
    <property type="evidence" value="ECO:0007669"/>
    <property type="project" value="TreeGrafter"/>
</dbReference>
<dbReference type="SMART" id="SM00448">
    <property type="entry name" value="REC"/>
    <property type="match status" value="1"/>
</dbReference>
<evidence type="ECO:0000256" key="2">
    <source>
        <dbReference type="ARBA" id="ARBA00012438"/>
    </source>
</evidence>
<feature type="compositionally biased region" description="Polar residues" evidence="7">
    <location>
        <begin position="381"/>
        <end position="397"/>
    </location>
</feature>
<evidence type="ECO:0000256" key="7">
    <source>
        <dbReference type="SAM" id="MobiDB-lite"/>
    </source>
</evidence>
<organism evidence="10 11">
    <name type="scientific">Gomphillus americanus</name>
    <dbReference type="NCBI Taxonomy" id="1940652"/>
    <lineage>
        <taxon>Eukaryota</taxon>
        <taxon>Fungi</taxon>
        <taxon>Dikarya</taxon>
        <taxon>Ascomycota</taxon>
        <taxon>Pezizomycotina</taxon>
        <taxon>Lecanoromycetes</taxon>
        <taxon>OSLEUM clade</taxon>
        <taxon>Ostropomycetidae</taxon>
        <taxon>Ostropales</taxon>
        <taxon>Graphidaceae</taxon>
        <taxon>Gomphilloideae</taxon>
        <taxon>Gomphillus</taxon>
    </lineage>
</organism>
<keyword evidence="3 6" id="KW-0597">Phosphoprotein</keyword>
<feature type="compositionally biased region" description="Polar residues" evidence="7">
    <location>
        <begin position="409"/>
        <end position="424"/>
    </location>
</feature>
<dbReference type="AlphaFoldDB" id="A0A8H3FEM4"/>
<feature type="domain" description="Histidine kinase" evidence="8">
    <location>
        <begin position="494"/>
        <end position="611"/>
    </location>
</feature>
<evidence type="ECO:0000256" key="5">
    <source>
        <dbReference type="ARBA" id="ARBA00022777"/>
    </source>
</evidence>
<dbReference type="SUPFAM" id="SSF52172">
    <property type="entry name" value="CheY-like"/>
    <property type="match status" value="1"/>
</dbReference>
<dbReference type="EC" id="2.7.13.3" evidence="2"/>
<comment type="catalytic activity">
    <reaction evidence="1">
        <text>ATP + protein L-histidine = ADP + protein N-phospho-L-histidine.</text>
        <dbReference type="EC" id="2.7.13.3"/>
    </reaction>
</comment>
<dbReference type="GO" id="GO:0009927">
    <property type="term" value="F:histidine phosphotransfer kinase activity"/>
    <property type="evidence" value="ECO:0007669"/>
    <property type="project" value="TreeGrafter"/>
</dbReference>
<dbReference type="InterPro" id="IPR005467">
    <property type="entry name" value="His_kinase_dom"/>
</dbReference>
<proteinExistence type="predicted"/>
<evidence type="ECO:0000256" key="3">
    <source>
        <dbReference type="ARBA" id="ARBA00022553"/>
    </source>
</evidence>
<dbReference type="PROSITE" id="PS50110">
    <property type="entry name" value="RESPONSE_REGULATORY"/>
    <property type="match status" value="1"/>
</dbReference>
<evidence type="ECO:0000256" key="1">
    <source>
        <dbReference type="ARBA" id="ARBA00000085"/>
    </source>
</evidence>
<accession>A0A8H3FEM4</accession>
<name>A0A8H3FEM4_9LECA</name>
<dbReference type="Gene3D" id="3.40.50.2300">
    <property type="match status" value="1"/>
</dbReference>
<dbReference type="PANTHER" id="PTHR43047">
    <property type="entry name" value="TWO-COMPONENT HISTIDINE PROTEIN KINASE"/>
    <property type="match status" value="1"/>
</dbReference>
<keyword evidence="11" id="KW-1185">Reference proteome</keyword>